<feature type="region of interest" description="Disordered" evidence="5">
    <location>
        <begin position="619"/>
        <end position="644"/>
    </location>
</feature>
<organism evidence="7 8">
    <name type="scientific">Phytophthora cactorum</name>
    <dbReference type="NCBI Taxonomy" id="29920"/>
    <lineage>
        <taxon>Eukaryota</taxon>
        <taxon>Sar</taxon>
        <taxon>Stramenopiles</taxon>
        <taxon>Oomycota</taxon>
        <taxon>Peronosporomycetes</taxon>
        <taxon>Peronosporales</taxon>
        <taxon>Peronosporaceae</taxon>
        <taxon>Phytophthora</taxon>
    </lineage>
</organism>
<dbReference type="GO" id="GO:0008270">
    <property type="term" value="F:zinc ion binding"/>
    <property type="evidence" value="ECO:0007669"/>
    <property type="project" value="UniProtKB-KW"/>
</dbReference>
<dbReference type="PANTHER" id="PTHR43102:SF2">
    <property type="entry name" value="GAF DOMAIN-CONTAINING PROTEIN"/>
    <property type="match status" value="1"/>
</dbReference>
<evidence type="ECO:0000256" key="1">
    <source>
        <dbReference type="ARBA" id="ARBA00022723"/>
    </source>
</evidence>
<dbReference type="InterPro" id="IPR000306">
    <property type="entry name" value="Znf_FYVE"/>
</dbReference>
<feature type="domain" description="FYVE-type" evidence="6">
    <location>
        <begin position="437"/>
        <end position="497"/>
    </location>
</feature>
<dbReference type="SMART" id="SM00064">
    <property type="entry name" value="FYVE"/>
    <property type="match status" value="1"/>
</dbReference>
<dbReference type="AlphaFoldDB" id="A0A8T1V421"/>
<dbReference type="EMBL" id="JAENGZ010000005">
    <property type="protein sequence ID" value="KAG6974569.1"/>
    <property type="molecule type" value="Genomic_DNA"/>
</dbReference>
<dbReference type="Pfam" id="PF01590">
    <property type="entry name" value="GAF"/>
    <property type="match status" value="1"/>
</dbReference>
<feature type="region of interest" description="Disordered" evidence="5">
    <location>
        <begin position="698"/>
        <end position="718"/>
    </location>
</feature>
<reference evidence="7" key="1">
    <citation type="submission" date="2021-01" db="EMBL/GenBank/DDBJ databases">
        <title>Phytophthora aleatoria, a newly-described species from Pinus radiata is distinct from Phytophthora cactorum isolates based on comparative genomics.</title>
        <authorList>
            <person name="Mcdougal R."/>
            <person name="Panda P."/>
            <person name="Williams N."/>
            <person name="Studholme D.J."/>
        </authorList>
    </citation>
    <scope>NUCLEOTIDE SEQUENCE</scope>
    <source>
        <strain evidence="7">NZFS 3830</strain>
    </source>
</reference>
<evidence type="ECO:0000256" key="3">
    <source>
        <dbReference type="ARBA" id="ARBA00022833"/>
    </source>
</evidence>
<keyword evidence="1" id="KW-0479">Metal-binding</keyword>
<dbReference type="VEuPathDB" id="FungiDB:PC110_g5231"/>
<protein>
    <recommendedName>
        <fullName evidence="6">FYVE-type domain-containing protein</fullName>
    </recommendedName>
</protein>
<dbReference type="Proteomes" id="UP000688947">
    <property type="component" value="Unassembled WGS sequence"/>
</dbReference>
<dbReference type="PANTHER" id="PTHR43102">
    <property type="entry name" value="SLR1143 PROTEIN"/>
    <property type="match status" value="1"/>
</dbReference>
<name>A0A8T1V421_9STRA</name>
<gene>
    <name evidence="7" type="ORF">JG687_00000262</name>
</gene>
<feature type="compositionally biased region" description="Polar residues" evidence="5">
    <location>
        <begin position="704"/>
        <end position="715"/>
    </location>
</feature>
<dbReference type="InterPro" id="IPR003018">
    <property type="entry name" value="GAF"/>
</dbReference>
<evidence type="ECO:0000259" key="6">
    <source>
        <dbReference type="PROSITE" id="PS50178"/>
    </source>
</evidence>
<feature type="compositionally biased region" description="Low complexity" evidence="5">
    <location>
        <begin position="627"/>
        <end position="638"/>
    </location>
</feature>
<keyword evidence="2 4" id="KW-0863">Zinc-finger</keyword>
<evidence type="ECO:0000256" key="5">
    <source>
        <dbReference type="SAM" id="MobiDB-lite"/>
    </source>
</evidence>
<evidence type="ECO:0000256" key="4">
    <source>
        <dbReference type="PROSITE-ProRule" id="PRU00091"/>
    </source>
</evidence>
<evidence type="ECO:0000313" key="8">
    <source>
        <dbReference type="Proteomes" id="UP000688947"/>
    </source>
</evidence>
<evidence type="ECO:0000313" key="7">
    <source>
        <dbReference type="EMBL" id="KAG6974569.1"/>
    </source>
</evidence>
<accession>A0A8T1V421</accession>
<dbReference type="InterPro" id="IPR017455">
    <property type="entry name" value="Znf_FYVE-rel"/>
</dbReference>
<feature type="region of interest" description="Disordered" evidence="5">
    <location>
        <begin position="552"/>
        <end position="590"/>
    </location>
</feature>
<proteinExistence type="predicted"/>
<comment type="caution">
    <text evidence="7">The sequence shown here is derived from an EMBL/GenBank/DDBJ whole genome shotgun (WGS) entry which is preliminary data.</text>
</comment>
<keyword evidence="3" id="KW-0862">Zinc</keyword>
<feature type="compositionally biased region" description="Low complexity" evidence="5">
    <location>
        <begin position="576"/>
        <end position="589"/>
    </location>
</feature>
<dbReference type="PROSITE" id="PS50178">
    <property type="entry name" value="ZF_FYVE"/>
    <property type="match status" value="1"/>
</dbReference>
<feature type="compositionally biased region" description="Polar residues" evidence="5">
    <location>
        <begin position="552"/>
        <end position="566"/>
    </location>
</feature>
<dbReference type="OrthoDB" id="303614at2759"/>
<evidence type="ECO:0000256" key="2">
    <source>
        <dbReference type="ARBA" id="ARBA00022771"/>
    </source>
</evidence>
<sequence length="889" mass="99270">MTDSYLGSSCRGSIRSCEFQSSNNSAASPVSARNALLSASSINALVTDRELFTTAASVVPKLRSVVEHRRDMFRTSSVWQMPPSDRQQPPCWVVKKKQHGAEISEFDRAKLPSMRSIDGSNWFRGSSRVADSRHSMIESRRSIYTRNAFLGEHTQSEIRARELLQWPLNDLNVTYAVSAQVTLNCRLGEAMTMLFSRESLQFDASMGALFGARKYKSGDLLVSREFRKNLAMDYGDESSPCWEDEDLNDLSQPGWVALQSVVLRSRRSLNPMAAAKHTSRRQRLCLAAYSQLCPDANEAFYTMKTLPKPMHDKFTHRREPRTSEQAIRGDMDHIAAGYHLMSSYSDLNGHQTRIIMTAYVYSSATDASRARSRFWAKGQPGVGSVSSRRHYAAPTANAEAKYVVNLLAAATTSFEQLVRRRRLGYQPFLLMPENHDRAQDNRCHMCLKNFGLLRPQRFCQLCAQRVCRECSRKFDVEPIARRVRRNRICFACVANVDASVFQQENPLLNTSFPRASIAEARTNTTDPADEVDAKISTAFYDILLKTNNVARNSQSTDKASTSQTAYEAQMHRLDRSSSAATASTSFSSTPGRQLADALFSSDALTRARALEIVRQVVKQVTSDPAPTSSTSTTSSSSTFNPSIPVFHPQYPDRKMVDKYLEARLHLSSISLSGDPTVMNDSSDIPRTRPSSFYNLQEVTPHPRCSTSGQCSSSFDRPSVVPRPWTTTTNLETELDLDDDLDSAALDSICEVAAIRMRCSIAYIVALNARNSHAQRIVGSSGAPRPWTEEVTVCPLPLVANDKPFVIKDPARDAQLRHLRLVRDFSVRFFAGFPIKSPDGVVVACLCTVDAKAREKISLEDLKAMHVLSKLASDLFEEEVNPYTPRNNAR</sequence>